<proteinExistence type="predicted"/>
<organism evidence="6 7">
    <name type="scientific">Lachnoanaerobaculum gingivalis</name>
    <dbReference type="NCBI Taxonomy" id="2490855"/>
    <lineage>
        <taxon>Bacteria</taxon>
        <taxon>Bacillati</taxon>
        <taxon>Bacillota</taxon>
        <taxon>Clostridia</taxon>
        <taxon>Lachnospirales</taxon>
        <taxon>Lachnospiraceae</taxon>
        <taxon>Lachnoanaerobaculum</taxon>
    </lineage>
</organism>
<dbReference type="EMBL" id="RRCO01000004">
    <property type="protein sequence ID" value="RRJ25017.1"/>
    <property type="molecule type" value="Genomic_DNA"/>
</dbReference>
<dbReference type="RefSeq" id="WP_007594772.1">
    <property type="nucleotide sequence ID" value="NZ_CAUQHB010000107.1"/>
</dbReference>
<dbReference type="OrthoDB" id="1970894at2"/>
<dbReference type="Proteomes" id="UP000272490">
    <property type="component" value="Unassembled WGS sequence"/>
</dbReference>
<keyword evidence="3 5" id="KW-1133">Transmembrane helix</keyword>
<comment type="subcellular location">
    <subcellularLocation>
        <location evidence="1">Membrane</location>
        <topology evidence="1">Multi-pass membrane protein</topology>
    </subcellularLocation>
</comment>
<evidence type="ECO:0000256" key="1">
    <source>
        <dbReference type="ARBA" id="ARBA00004141"/>
    </source>
</evidence>
<dbReference type="InterPro" id="IPR003825">
    <property type="entry name" value="Colicin-V_CvpA"/>
</dbReference>
<protein>
    <submittedName>
        <fullName evidence="6">CvpA family protein</fullName>
    </submittedName>
</protein>
<dbReference type="GO" id="GO:0016020">
    <property type="term" value="C:membrane"/>
    <property type="evidence" value="ECO:0007669"/>
    <property type="project" value="UniProtKB-SubCell"/>
</dbReference>
<feature type="transmembrane region" description="Helical" evidence="5">
    <location>
        <begin position="31"/>
        <end position="50"/>
    </location>
</feature>
<evidence type="ECO:0000313" key="7">
    <source>
        <dbReference type="Proteomes" id="UP000272490"/>
    </source>
</evidence>
<comment type="caution">
    <text evidence="6">The sequence shown here is derived from an EMBL/GenBank/DDBJ whole genome shotgun (WGS) entry which is preliminary data.</text>
</comment>
<evidence type="ECO:0000256" key="2">
    <source>
        <dbReference type="ARBA" id="ARBA00022692"/>
    </source>
</evidence>
<name>A0A3P3QUV0_9FIRM</name>
<accession>A0A3P3QUV0</accession>
<evidence type="ECO:0000313" key="6">
    <source>
        <dbReference type="EMBL" id="RRJ25017.1"/>
    </source>
</evidence>
<feature type="transmembrane region" description="Helical" evidence="5">
    <location>
        <begin position="134"/>
        <end position="154"/>
    </location>
</feature>
<gene>
    <name evidence="6" type="ORF">EHV10_08840</name>
</gene>
<evidence type="ECO:0000256" key="5">
    <source>
        <dbReference type="SAM" id="Phobius"/>
    </source>
</evidence>
<feature type="transmembrane region" description="Helical" evidence="5">
    <location>
        <begin position="174"/>
        <end position="198"/>
    </location>
</feature>
<dbReference type="Pfam" id="PF02674">
    <property type="entry name" value="Colicin_V"/>
    <property type="match status" value="1"/>
</dbReference>
<evidence type="ECO:0000256" key="3">
    <source>
        <dbReference type="ARBA" id="ARBA00022989"/>
    </source>
</evidence>
<keyword evidence="2 5" id="KW-0812">Transmembrane</keyword>
<dbReference type="GO" id="GO:0009403">
    <property type="term" value="P:toxin biosynthetic process"/>
    <property type="evidence" value="ECO:0007669"/>
    <property type="project" value="InterPro"/>
</dbReference>
<sequence length="230" mass="25643">MCFNVLEVCILLFFIGMIARGYRKGLLKISITMLALISSVIALNFVNPYLRNELQQNTKINQFVLTTIYEKIGLNEMHEDSSNAEGRSKAIDKLNVPTKVKDVLKKNDDRKVYDKLGVYTFSDYIVSYVTQMTVNSISFIGSFVLVWLVLGILFKGNKILSKIPVLGGVNQLFGAFAGFIFALIIFWVGCIFIIALSATKTGANLSEMLECSPILVFLSRMNPIAVFLGL</sequence>
<keyword evidence="7" id="KW-1185">Reference proteome</keyword>
<reference evidence="6 7" key="1">
    <citation type="submission" date="2018-11" db="EMBL/GenBank/DDBJ databases">
        <title>Genome sequencing of Lachnoanaerobaculum sp. KCOM 2030 (= ChDC B114).</title>
        <authorList>
            <person name="Kook J.-K."/>
            <person name="Park S.-N."/>
            <person name="Lim Y.K."/>
        </authorList>
    </citation>
    <scope>NUCLEOTIDE SEQUENCE [LARGE SCALE GENOMIC DNA]</scope>
    <source>
        <strain evidence="6 7">KCOM 2030</strain>
    </source>
</reference>
<evidence type="ECO:0000256" key="4">
    <source>
        <dbReference type="ARBA" id="ARBA00023136"/>
    </source>
</evidence>
<dbReference type="AlphaFoldDB" id="A0A3P3QUV0"/>
<keyword evidence="4 5" id="KW-0472">Membrane</keyword>